<accession>A0ABW9RND2</accession>
<protein>
    <recommendedName>
        <fullName evidence="3">PsbP C-terminal domain-containing protein</fullName>
    </recommendedName>
</protein>
<sequence>MRFQFLLTFCAVLNAGQAQQIGEVDYPYLGIKFTIPAGWKGAETEGAYIIGSDTQPGFILMVPHEIKDVALLKTEARNGLSEEGIYLSMTSDFESVGPGGIGAEFNGTIQGVAAKAYVVGVINPLGYGVTIIAATDVPNYSPAYKKLAKQVAMSLKFTHPKEPPFASQWKEALNGATLTYMNSSYSSGPSSDGYSSYSGYSSHIEITLCPSGAFSYSSSSSSSIDTGGGSMSSGGKGGGQGKWSLTGDAGGNNVLKLEFSNGRVDTYTLSYNNDKTYLNGKRYFRTFKQNCY</sequence>
<evidence type="ECO:0000313" key="1">
    <source>
        <dbReference type="EMBL" id="MTI25634.1"/>
    </source>
</evidence>
<keyword evidence="2" id="KW-1185">Reference proteome</keyword>
<comment type="caution">
    <text evidence="1">The sequence shown here is derived from an EMBL/GenBank/DDBJ whole genome shotgun (WGS) entry which is preliminary data.</text>
</comment>
<evidence type="ECO:0008006" key="3">
    <source>
        <dbReference type="Google" id="ProtNLM"/>
    </source>
</evidence>
<dbReference type="EMBL" id="SMLW01000529">
    <property type="protein sequence ID" value="MTI25634.1"/>
    <property type="molecule type" value="Genomic_DNA"/>
</dbReference>
<organism evidence="1 2">
    <name type="scientific">Fulvivirga kasyanovii</name>
    <dbReference type="NCBI Taxonomy" id="396812"/>
    <lineage>
        <taxon>Bacteria</taxon>
        <taxon>Pseudomonadati</taxon>
        <taxon>Bacteroidota</taxon>
        <taxon>Cytophagia</taxon>
        <taxon>Cytophagales</taxon>
        <taxon>Fulvivirgaceae</taxon>
        <taxon>Fulvivirga</taxon>
    </lineage>
</organism>
<dbReference type="Proteomes" id="UP000798808">
    <property type="component" value="Unassembled WGS sequence"/>
</dbReference>
<proteinExistence type="predicted"/>
<reference evidence="1 2" key="1">
    <citation type="submission" date="2019-02" db="EMBL/GenBank/DDBJ databases">
        <authorList>
            <person name="Goldberg S.R."/>
            <person name="Haltli B.A."/>
            <person name="Correa H."/>
            <person name="Russell K.G."/>
        </authorList>
    </citation>
    <scope>NUCLEOTIDE SEQUENCE [LARGE SCALE GENOMIC DNA]</scope>
    <source>
        <strain evidence="1 2">JCM 16186</strain>
    </source>
</reference>
<dbReference type="RefSeq" id="WP_155171929.1">
    <property type="nucleotide sequence ID" value="NZ_BAAAFL010000053.1"/>
</dbReference>
<name>A0ABW9RND2_9BACT</name>
<gene>
    <name evidence="1" type="ORF">E1163_11830</name>
</gene>
<evidence type="ECO:0000313" key="2">
    <source>
        <dbReference type="Proteomes" id="UP000798808"/>
    </source>
</evidence>